<evidence type="ECO:0000313" key="2">
    <source>
        <dbReference type="EMBL" id="KKT92453.1"/>
    </source>
</evidence>
<sequence>MCRETQQSRFRGYFSVDAALALVIVVFAYASFAYLASHAGASADEESRQISNSLVSLRFSSFLVEEAITKGTEGHSSVNELDLSRLLDLDLKGMLKEMAKSYAKVSVGGREGEIFSKWEGEAGEEVFCSARLALLNGEIVRLEACLG</sequence>
<comment type="caution">
    <text evidence="2">The sequence shown here is derived from an EMBL/GenBank/DDBJ whole genome shotgun (WGS) entry which is preliminary data.</text>
</comment>
<keyword evidence="1" id="KW-1133">Transmembrane helix</keyword>
<dbReference type="AlphaFoldDB" id="A0A0G1L9N6"/>
<proteinExistence type="predicted"/>
<feature type="transmembrane region" description="Helical" evidence="1">
    <location>
        <begin position="12"/>
        <end position="35"/>
    </location>
</feature>
<evidence type="ECO:0000313" key="3">
    <source>
        <dbReference type="Proteomes" id="UP000033966"/>
    </source>
</evidence>
<evidence type="ECO:0000256" key="1">
    <source>
        <dbReference type="SAM" id="Phobius"/>
    </source>
</evidence>
<accession>A0A0G1L9N6</accession>
<reference evidence="2 3" key="1">
    <citation type="journal article" date="2015" name="Nature">
        <title>rRNA introns, odd ribosomes, and small enigmatic genomes across a large radiation of phyla.</title>
        <authorList>
            <person name="Brown C.T."/>
            <person name="Hug L.A."/>
            <person name="Thomas B.C."/>
            <person name="Sharon I."/>
            <person name="Castelle C.J."/>
            <person name="Singh A."/>
            <person name="Wilkins M.J."/>
            <person name="Williams K.H."/>
            <person name="Banfield J.F."/>
        </authorList>
    </citation>
    <scope>NUCLEOTIDE SEQUENCE [LARGE SCALE GENOMIC DNA]</scope>
</reference>
<keyword evidence="1" id="KW-0812">Transmembrane</keyword>
<protein>
    <submittedName>
        <fullName evidence="2">Uncharacterized protein</fullName>
    </submittedName>
</protein>
<dbReference type="Proteomes" id="UP000033966">
    <property type="component" value="Unassembled WGS sequence"/>
</dbReference>
<dbReference type="EMBL" id="LCKF01000001">
    <property type="protein sequence ID" value="KKT92453.1"/>
    <property type="molecule type" value="Genomic_DNA"/>
</dbReference>
<gene>
    <name evidence="2" type="ORF">UW92_C0001G0019</name>
</gene>
<organism evidence="2 3">
    <name type="scientific">Candidatus Jorgensenbacteria bacterium GW2011_GWA2_45_13</name>
    <dbReference type="NCBI Taxonomy" id="1618662"/>
    <lineage>
        <taxon>Bacteria</taxon>
        <taxon>Candidatus Joergenseniibacteriota</taxon>
    </lineage>
</organism>
<keyword evidence="1" id="KW-0472">Membrane</keyword>
<name>A0A0G1L9N6_9BACT</name>